<sequence>MVPNISNRFASSLHLESKAMFETLIFAVVVVVVVFVVVVECVEKARNIQFYFLALRKKNVQQNKNNRFDENVFQLSWINSIPTPIILRSKRPNNLCIVRLGLGSR</sequence>
<organism evidence="1 2">
    <name type="scientific">Sarcoptes scabiei</name>
    <name type="common">Itch mite</name>
    <name type="synonym">Acarus scabiei</name>
    <dbReference type="NCBI Taxonomy" id="52283"/>
    <lineage>
        <taxon>Eukaryota</taxon>
        <taxon>Metazoa</taxon>
        <taxon>Ecdysozoa</taxon>
        <taxon>Arthropoda</taxon>
        <taxon>Chelicerata</taxon>
        <taxon>Arachnida</taxon>
        <taxon>Acari</taxon>
        <taxon>Acariformes</taxon>
        <taxon>Sarcoptiformes</taxon>
        <taxon>Astigmata</taxon>
        <taxon>Psoroptidia</taxon>
        <taxon>Sarcoptoidea</taxon>
        <taxon>Sarcoptidae</taxon>
        <taxon>Sarcoptinae</taxon>
        <taxon>Sarcoptes</taxon>
    </lineage>
</organism>
<evidence type="ECO:0000313" key="2">
    <source>
        <dbReference type="Proteomes" id="UP000616769"/>
    </source>
</evidence>
<reference evidence="1 2" key="1">
    <citation type="journal article" date="2015" name="Parasit. Vectors">
        <title>Draft genome of the scabies mite.</title>
        <authorList>
            <person name="Rider S.D.Jr."/>
            <person name="Morgan M.S."/>
            <person name="Arlian L.G."/>
        </authorList>
    </citation>
    <scope>NUCLEOTIDE SEQUENCE [LARGE SCALE GENOMIC DNA]</scope>
    <source>
        <strain evidence="1">Arlian Lab</strain>
    </source>
</reference>
<dbReference type="AlphaFoldDB" id="A0A132AE01"/>
<dbReference type="EMBL" id="JXLN01013194">
    <property type="protein sequence ID" value="KPM09157.1"/>
    <property type="molecule type" value="Genomic_DNA"/>
</dbReference>
<dbReference type="Proteomes" id="UP000616769">
    <property type="component" value="Unassembled WGS sequence"/>
</dbReference>
<gene>
    <name evidence="1" type="ORF">QR98_0076900</name>
</gene>
<evidence type="ECO:0000313" key="1">
    <source>
        <dbReference type="EMBL" id="KPM09157.1"/>
    </source>
</evidence>
<dbReference type="VEuPathDB" id="VectorBase:SSCA009726"/>
<name>A0A132AE01_SARSC</name>
<accession>A0A132AE01</accession>
<protein>
    <submittedName>
        <fullName evidence="1">Uncharacterized protein</fullName>
    </submittedName>
</protein>
<proteinExistence type="predicted"/>
<comment type="caution">
    <text evidence="1">The sequence shown here is derived from an EMBL/GenBank/DDBJ whole genome shotgun (WGS) entry which is preliminary data.</text>
</comment>